<feature type="domain" description="SIS" evidence="2">
    <location>
        <begin position="26"/>
        <end position="169"/>
    </location>
</feature>
<keyword evidence="4" id="KW-1185">Reference proteome</keyword>
<evidence type="ECO:0000259" key="2">
    <source>
        <dbReference type="PROSITE" id="PS51464"/>
    </source>
</evidence>
<dbReference type="Pfam" id="PF01380">
    <property type="entry name" value="SIS"/>
    <property type="match status" value="1"/>
</dbReference>
<dbReference type="NCBIfam" id="TIGR03127">
    <property type="entry name" value="RuMP_HxlB"/>
    <property type="match status" value="1"/>
</dbReference>
<dbReference type="Proteomes" id="UP000831787">
    <property type="component" value="Chromosome"/>
</dbReference>
<dbReference type="PANTHER" id="PTHR43443:SF1">
    <property type="entry name" value="3-HEXULOSE-6-PHOSPHATE ISOMERASE"/>
    <property type="match status" value="1"/>
</dbReference>
<dbReference type="InterPro" id="IPR046348">
    <property type="entry name" value="SIS_dom_sf"/>
</dbReference>
<dbReference type="EMBL" id="CP095073">
    <property type="protein sequence ID" value="UOQ44985.1"/>
    <property type="molecule type" value="Genomic_DNA"/>
</dbReference>
<evidence type="ECO:0000313" key="4">
    <source>
        <dbReference type="Proteomes" id="UP000831787"/>
    </source>
</evidence>
<gene>
    <name evidence="3" type="primary">hxlB</name>
    <name evidence="3" type="ORF">MUN89_03265</name>
</gene>
<evidence type="ECO:0000313" key="3">
    <source>
        <dbReference type="EMBL" id="UOQ44985.1"/>
    </source>
</evidence>
<sequence>MGKMETILSEIQSVTSLIDEAELTEIAADLQRTGRIFVIGEGRSGLMAKSFAMRLMHLGAEVYVIGETITPSIKEDDMLVAISGSGSTKSVVWTAEKAKKLGCQVIAVTTNPDSDLASHASKVLRVPAATKYRREDERQTIQPLGSLFDQCAHIVFDTICLSYAELKDIGHDQAFKQHSNVE</sequence>
<name>A0ABY4EKN1_9BACI</name>
<dbReference type="Gene3D" id="3.40.50.10490">
    <property type="entry name" value="Glucose-6-phosphate isomerase like protein, domain 1"/>
    <property type="match status" value="1"/>
</dbReference>
<dbReference type="InterPro" id="IPR017552">
    <property type="entry name" value="PHI/rmpB"/>
</dbReference>
<dbReference type="CDD" id="cd05005">
    <property type="entry name" value="SIS_PHI"/>
    <property type="match status" value="1"/>
</dbReference>
<proteinExistence type="inferred from homology"/>
<dbReference type="PROSITE" id="PS51464">
    <property type="entry name" value="SIS"/>
    <property type="match status" value="1"/>
</dbReference>
<accession>A0ABY4EKN1</accession>
<dbReference type="PANTHER" id="PTHR43443">
    <property type="entry name" value="3-HEXULOSE-6-PHOSPHATE ISOMERASE"/>
    <property type="match status" value="1"/>
</dbReference>
<comment type="similarity">
    <text evidence="1">Belongs to the SIS family. PHI subfamily.</text>
</comment>
<organism evidence="3 4">
    <name type="scientific">Halobacillus salinarum</name>
    <dbReference type="NCBI Taxonomy" id="2932257"/>
    <lineage>
        <taxon>Bacteria</taxon>
        <taxon>Bacillati</taxon>
        <taxon>Bacillota</taxon>
        <taxon>Bacilli</taxon>
        <taxon>Bacillales</taxon>
        <taxon>Bacillaceae</taxon>
        <taxon>Halobacillus</taxon>
    </lineage>
</organism>
<protein>
    <submittedName>
        <fullName evidence="3">6-phospho-3-hexuloisomerase</fullName>
    </submittedName>
</protein>
<dbReference type="SUPFAM" id="SSF53697">
    <property type="entry name" value="SIS domain"/>
    <property type="match status" value="1"/>
</dbReference>
<dbReference type="RefSeq" id="WP_244711366.1">
    <property type="nucleotide sequence ID" value="NZ_CP095073.1"/>
</dbReference>
<evidence type="ECO:0000256" key="1">
    <source>
        <dbReference type="ARBA" id="ARBA00009235"/>
    </source>
</evidence>
<reference evidence="3 4" key="1">
    <citation type="submission" date="2022-04" db="EMBL/GenBank/DDBJ databases">
        <title>Halobacillus sp. isolated from saltern.</title>
        <authorList>
            <person name="Won M."/>
            <person name="Lee C.-M."/>
            <person name="Woen H.-Y."/>
            <person name="Kwon S.-W."/>
        </authorList>
    </citation>
    <scope>NUCLEOTIDE SEQUENCE [LARGE SCALE GENOMIC DNA]</scope>
    <source>
        <strain evidence="3 4">SSBR10-3</strain>
    </source>
</reference>
<dbReference type="InterPro" id="IPR001347">
    <property type="entry name" value="SIS_dom"/>
</dbReference>